<feature type="coiled-coil region" evidence="1">
    <location>
        <begin position="1275"/>
        <end position="1302"/>
    </location>
</feature>
<dbReference type="OrthoDB" id="2663535at2"/>
<protein>
    <recommendedName>
        <fullName evidence="4">Phage tail tape measure protein</fullName>
    </recommendedName>
</protein>
<name>A0A559KCZ8_9BACL</name>
<organism evidence="2 3">
    <name type="scientific">Paenibacillus cremeus</name>
    <dbReference type="NCBI Taxonomy" id="2163881"/>
    <lineage>
        <taxon>Bacteria</taxon>
        <taxon>Bacillati</taxon>
        <taxon>Bacillota</taxon>
        <taxon>Bacilli</taxon>
        <taxon>Bacillales</taxon>
        <taxon>Paenibacillaceae</taxon>
        <taxon>Paenibacillus</taxon>
    </lineage>
</organism>
<proteinExistence type="predicted"/>
<accession>A0A559KCZ8</accession>
<sequence>MADDLKIIIQASLDTSTKAIGDLNNQINEIAKKVSGLNLNVKVDSQNLNQLTNQIEIISKQLSQTKKIEVVDSSSISNGQKLYATLQEVMDEYSKLGKVKITNETLNPITKELESFSIAVENADKKIEKLKFDMLNVANGDNISKMFTPTKLNQVNPIESNNKALERMLDEAYRMNADFDKKAEALDKIHWQALRDDQAREEALDKMHYLALQKNRELDLKAQEQANKDAEALDRAHFNAIRDNNKRIEDMDKLHYLALQKNKEYDTKQTQEQQKLGTNTSLISSVSGSTNVAGFKQLAQSVAGADAELIKVTTRLDKTFGSIQEMNVRVKEGEKYWRNYTVSVVEATGEVYKLDRGLTTASQNLTLGDKLKEMAKSIPLWFGGMTLFMSGIHFIEDFAKSISEIDAKMAGYVQTNEAYFNSEQKINDETHKFIQTTHDLGAELDSVLESARLYGRMYKDVNVVQELVRQSTKLSTIDLVSLGDATKGMEAILAQYHVQLNNVNDAQVIGNNLLDKFSKVAHDSAIPAKDLLAAYERMGSVANQTGVSVDFMNGLLASGFRNTALSGENLGNMWKTVLGNIHTDKAVSEIERLGVATKEVVNGTEQWRKAEDILLDLSVKVIGKNEDLTKSYEDIARGVYQYQKLAASLDLGSIVQGQAASINSVGSTSQYLVTQMDTIERKSKQVRATMLELFNTAGDDGLRNSIKSILDVVDQFLIGLSKVPSGVYEIIGVLGGLGTAYLALKNPVSSLITAIGVLTTSNVTNTTTTTAQTVATEASTVATTAKTVATEGATVAVNTMTAAEARSAVTLAAATAGASILVGVLAAYVMNAGEATKAEKNLNDERDKSISAQEQQYMQAEKQIQVIPQWVNLHNELTKALESGTLSAEGQTKAKNDLDKVSKALADTIGQEGFAQLQAAQFTDQATQQIIQSLIKRKAALKQSMLDTLNEDSSSLSDRELSALQKRNEANRELDKLNGQSDDAPFGDLAGTGALNAINRKKNIDKFKKQQEEANKELDDIKRKNQEIEDKKITVTADLINLNNLNGESGKTQGETTKDIKANFDNQMADFRHLVNMKAQGYTDAVQQLDKLNQIRDQFADKLSDKDLYGIDEEIQRAKDGIGLKAKGYPAGSSSVTAPSIPTVEDVSLQKESLQLAKSAYEVTKQNIDLLDKKAKNYEKEKNYSDAIKTTNDLLIAQKQALVDLDTAKNNVSKDADSIRNDPRFSSLGNKFSQDGKSFDAWFDSQGNASKEYLDYIQKLQTEQYNLLNGKDKLSKSEEKENKQLAEQIKTAKQVFDALQVQKKGYVELTKEQDALRESTNATNISLEQLAFDNSKNWITEQKTLGLLPLQDEEAAWKRVAEAHQDNAKMRIEAEKEIKRVHDETVKAELADIDKQIQASKDLDGVYDKTSSSYRDHLTDEINLIKQKNDVLNNETEQILKSNTLTDLQIAQLANYNKILADNQKAIHEDESKKMQSVIDEQNTHLKNLDAQIQASDTRLKMYEEGSKNNKQLDVQKYDQELLNNIDIIKQRIAAEKQHEQTIRDQMTTVGLTESEWKSLNDQLRTSIDTQIKLTQSIQDANDKLKTQLNNVADQVIAVYKKFYDTQKKLSTDSITAEKKALDDQHQDLVKNLDTEIKKYEERYKAQVRQIDEVTATEDYNQQLKKLQDEAATYTKQLNAMQMDDSTDAKAKRVELQTQLATKTDEINKLTRDREKTLRKQSLQDELDAKKQELTAQKDSSTFAIDQLNQQYQQTHQYQQMTYQDAVDYLDKQKTASEQYYSDLVNNEEKFTQIRNQILQGNFAQVQSDFAQFSSFLQSNSQAIGQNISSSILSTMNSLTTTMNTISMVMGNNLSILQSKLGAVGTGVTSQVTTAVEGLLTKLKELDQLKFTGLTNSLSQVDQKFKDMMISAMQANAAAYNMTSDANQQKSLHDKNVALGSILGLTYDPSGVWKDAQGNIVVNAMNGNTTPPYIPPTPTYNPTPSYNSGGGSYSENVGGTTYTSDRPTIYNGGGEGSPMGWIGDTPIYHTGGEVGKPALAPDEMPAILKLGEYVYTEAMQSKLREIISRPINFLSKIANSLPSMSMPNLATASPSAGGNKTFNMSVNIGTVTGDKKGVDFFMNEVRKEVNKLGGDFDFV</sequence>
<comment type="caution">
    <text evidence="2">The sequence shown here is derived from an EMBL/GenBank/DDBJ whole genome shotgun (WGS) entry which is preliminary data.</text>
</comment>
<keyword evidence="3" id="KW-1185">Reference proteome</keyword>
<evidence type="ECO:0000313" key="2">
    <source>
        <dbReference type="EMBL" id="TVY09984.1"/>
    </source>
</evidence>
<feature type="coiled-coil region" evidence="1">
    <location>
        <begin position="1623"/>
        <end position="1740"/>
    </location>
</feature>
<reference evidence="2 3" key="1">
    <citation type="submission" date="2019-07" db="EMBL/GenBank/DDBJ databases">
        <authorList>
            <person name="Kim J."/>
        </authorList>
    </citation>
    <scope>NUCLEOTIDE SEQUENCE [LARGE SCALE GENOMIC DNA]</scope>
    <source>
        <strain evidence="2 3">JC52</strain>
    </source>
</reference>
<evidence type="ECO:0000313" key="3">
    <source>
        <dbReference type="Proteomes" id="UP000317036"/>
    </source>
</evidence>
<dbReference type="EMBL" id="VNJI01000011">
    <property type="protein sequence ID" value="TVY09984.1"/>
    <property type="molecule type" value="Genomic_DNA"/>
</dbReference>
<feature type="coiled-coil region" evidence="1">
    <location>
        <begin position="1004"/>
        <end position="1038"/>
    </location>
</feature>
<evidence type="ECO:0008006" key="4">
    <source>
        <dbReference type="Google" id="ProtNLM"/>
    </source>
</evidence>
<dbReference type="Proteomes" id="UP000317036">
    <property type="component" value="Unassembled WGS sequence"/>
</dbReference>
<keyword evidence="1" id="KW-0175">Coiled coil</keyword>
<gene>
    <name evidence="2" type="ORF">FPZ49_11475</name>
</gene>
<dbReference type="RefSeq" id="WP_144846631.1">
    <property type="nucleotide sequence ID" value="NZ_VNJI01000011.1"/>
</dbReference>
<evidence type="ECO:0000256" key="1">
    <source>
        <dbReference type="SAM" id="Coils"/>
    </source>
</evidence>